<gene>
    <name evidence="2" type="primary">LOC107269263</name>
</gene>
<organism evidence="1 2">
    <name type="scientific">Cephus cinctus</name>
    <name type="common">Wheat stem sawfly</name>
    <dbReference type="NCBI Taxonomy" id="211228"/>
    <lineage>
        <taxon>Eukaryota</taxon>
        <taxon>Metazoa</taxon>
        <taxon>Ecdysozoa</taxon>
        <taxon>Arthropoda</taxon>
        <taxon>Hexapoda</taxon>
        <taxon>Insecta</taxon>
        <taxon>Pterygota</taxon>
        <taxon>Neoptera</taxon>
        <taxon>Endopterygota</taxon>
        <taxon>Hymenoptera</taxon>
        <taxon>Cephoidea</taxon>
        <taxon>Cephidae</taxon>
        <taxon>Cephus</taxon>
    </lineage>
</organism>
<protein>
    <submittedName>
        <fullName evidence="2">Uncharacterized protein LOC107269263 isoform X3</fullName>
    </submittedName>
</protein>
<proteinExistence type="predicted"/>
<evidence type="ECO:0000313" key="2">
    <source>
        <dbReference type="RefSeq" id="XP_015598419.1"/>
    </source>
</evidence>
<name>A0AAJ7FLZ8_CEPCN</name>
<evidence type="ECO:0000313" key="1">
    <source>
        <dbReference type="Proteomes" id="UP000694920"/>
    </source>
</evidence>
<dbReference type="Proteomes" id="UP000694920">
    <property type="component" value="Unplaced"/>
</dbReference>
<dbReference type="AlphaFoldDB" id="A0AAJ7FLZ8"/>
<sequence length="110" mass="12300">MCWWRPRQRLPRRGDSTRSTSIGTIIAISRADTAAQRRSRVHVCSPVVGVYSSVMVADTGLMARRKYTNMSHGNGNLLQIDCIIHMQRNKSGHNLHLVSRSSVPVESRSA</sequence>
<reference evidence="2" key="1">
    <citation type="submission" date="2025-08" db="UniProtKB">
        <authorList>
            <consortium name="RefSeq"/>
        </authorList>
    </citation>
    <scope>IDENTIFICATION</scope>
</reference>
<keyword evidence="1" id="KW-1185">Reference proteome</keyword>
<dbReference type="GeneID" id="107269263"/>
<dbReference type="RefSeq" id="XP_015598419.1">
    <property type="nucleotide sequence ID" value="XM_015742933.2"/>
</dbReference>
<accession>A0AAJ7FLZ8</accession>